<dbReference type="RefSeq" id="WP_145171827.1">
    <property type="nucleotide sequence ID" value="NZ_CP037422.1"/>
</dbReference>
<name>A0A517WR11_9PLAN</name>
<feature type="chain" id="PRO_5021887583" evidence="2">
    <location>
        <begin position="27"/>
        <end position="764"/>
    </location>
</feature>
<dbReference type="PROSITE" id="PS51257">
    <property type="entry name" value="PROKAR_LIPOPROTEIN"/>
    <property type="match status" value="1"/>
</dbReference>
<dbReference type="PANTHER" id="PTHR10338">
    <property type="entry name" value="INTER-ALPHA-TRYPSIN INHIBITOR HEAVY CHAIN FAMILY MEMBER"/>
    <property type="match status" value="1"/>
</dbReference>
<dbReference type="Pfam" id="PF00092">
    <property type="entry name" value="VWA"/>
    <property type="match status" value="1"/>
</dbReference>
<dbReference type="AlphaFoldDB" id="A0A517WR11"/>
<feature type="region of interest" description="Disordered" evidence="1">
    <location>
        <begin position="632"/>
        <end position="664"/>
    </location>
</feature>
<evidence type="ECO:0000259" key="4">
    <source>
        <dbReference type="PROSITE" id="PS51468"/>
    </source>
</evidence>
<feature type="domain" description="VIT" evidence="4">
    <location>
        <begin position="21"/>
        <end position="150"/>
    </location>
</feature>
<keyword evidence="2" id="KW-0732">Signal</keyword>
<gene>
    <name evidence="5" type="ORF">V202x_10580</name>
</gene>
<dbReference type="PROSITE" id="PS51468">
    <property type="entry name" value="VIT"/>
    <property type="match status" value="1"/>
</dbReference>
<dbReference type="PANTHER" id="PTHR10338:SF108">
    <property type="entry name" value="INTER-ALPHA-TRYPSIN INHIBITOR HEAVY CHAIN H4-LIKE PROTEIN"/>
    <property type="match status" value="1"/>
</dbReference>
<feature type="signal peptide" evidence="2">
    <location>
        <begin position="1"/>
        <end position="26"/>
    </location>
</feature>
<evidence type="ECO:0000313" key="6">
    <source>
        <dbReference type="Proteomes" id="UP000318384"/>
    </source>
</evidence>
<reference evidence="5 6" key="1">
    <citation type="submission" date="2019-03" db="EMBL/GenBank/DDBJ databases">
        <title>Deep-cultivation of Planctomycetes and their phenomic and genomic characterization uncovers novel biology.</title>
        <authorList>
            <person name="Wiegand S."/>
            <person name="Jogler M."/>
            <person name="Boedeker C."/>
            <person name="Pinto D."/>
            <person name="Vollmers J."/>
            <person name="Rivas-Marin E."/>
            <person name="Kohn T."/>
            <person name="Peeters S.H."/>
            <person name="Heuer A."/>
            <person name="Rast P."/>
            <person name="Oberbeckmann S."/>
            <person name="Bunk B."/>
            <person name="Jeske O."/>
            <person name="Meyerdierks A."/>
            <person name="Storesund J.E."/>
            <person name="Kallscheuer N."/>
            <person name="Luecker S."/>
            <person name="Lage O.M."/>
            <person name="Pohl T."/>
            <person name="Merkel B.J."/>
            <person name="Hornburger P."/>
            <person name="Mueller R.-W."/>
            <person name="Bruemmer F."/>
            <person name="Labrenz M."/>
            <person name="Spormann A.M."/>
            <person name="Op den Camp H."/>
            <person name="Overmann J."/>
            <person name="Amann R."/>
            <person name="Jetten M.S.M."/>
            <person name="Mascher T."/>
            <person name="Medema M.H."/>
            <person name="Devos D.P."/>
            <person name="Kaster A.-K."/>
            <person name="Ovreas L."/>
            <person name="Rohde M."/>
            <person name="Galperin M.Y."/>
            <person name="Jogler C."/>
        </authorList>
    </citation>
    <scope>NUCLEOTIDE SEQUENCE [LARGE SCALE GENOMIC DNA]</scope>
    <source>
        <strain evidence="5 6">V202</strain>
    </source>
</reference>
<protein>
    <submittedName>
        <fullName evidence="5">von Willebrand factor type A domain protein</fullName>
    </submittedName>
</protein>
<dbReference type="InterPro" id="IPR036465">
    <property type="entry name" value="vWFA_dom_sf"/>
</dbReference>
<feature type="domain" description="VWFA" evidence="3">
    <location>
        <begin position="276"/>
        <end position="459"/>
    </location>
</feature>
<evidence type="ECO:0000313" key="5">
    <source>
        <dbReference type="EMBL" id="QDU07697.1"/>
    </source>
</evidence>
<dbReference type="OrthoDB" id="9784383at2"/>
<dbReference type="InterPro" id="IPR002035">
    <property type="entry name" value="VWF_A"/>
</dbReference>
<dbReference type="Gene3D" id="3.40.50.410">
    <property type="entry name" value="von Willebrand factor, type A domain"/>
    <property type="match status" value="1"/>
</dbReference>
<dbReference type="EMBL" id="CP037422">
    <property type="protein sequence ID" value="QDU07697.1"/>
    <property type="molecule type" value="Genomic_DNA"/>
</dbReference>
<proteinExistence type="predicted"/>
<feature type="compositionally biased region" description="Low complexity" evidence="1">
    <location>
        <begin position="632"/>
        <end position="644"/>
    </location>
</feature>
<evidence type="ECO:0000256" key="1">
    <source>
        <dbReference type="SAM" id="MobiDB-lite"/>
    </source>
</evidence>
<keyword evidence="6" id="KW-1185">Reference proteome</keyword>
<dbReference type="Pfam" id="PF08487">
    <property type="entry name" value="VIT"/>
    <property type="match status" value="1"/>
</dbReference>
<evidence type="ECO:0000256" key="2">
    <source>
        <dbReference type="SAM" id="SignalP"/>
    </source>
</evidence>
<accession>A0A517WR11</accession>
<dbReference type="SUPFAM" id="SSF53300">
    <property type="entry name" value="vWA-like"/>
    <property type="match status" value="1"/>
</dbReference>
<organism evidence="5 6">
    <name type="scientific">Gimesia aquarii</name>
    <dbReference type="NCBI Taxonomy" id="2527964"/>
    <lineage>
        <taxon>Bacteria</taxon>
        <taxon>Pseudomonadati</taxon>
        <taxon>Planctomycetota</taxon>
        <taxon>Planctomycetia</taxon>
        <taxon>Planctomycetales</taxon>
        <taxon>Planctomycetaceae</taxon>
        <taxon>Gimesia</taxon>
    </lineage>
</organism>
<dbReference type="InterPro" id="IPR050934">
    <property type="entry name" value="ITIH"/>
</dbReference>
<sequence precursor="true">MKSYRLSLGIACAVMVLIGASTMTQACFMRAPQPVQVWMDHINVDITNQVAVKTYHCAFRNPNGRAIVGGTCYMELEPGTQVNNMSVLVDGKEMQAEILDVKKANQVFQEIVKKGGSPALLEYYGNQLIQTKIPRVAAGKTVMVKLTYTTVLKKRGDLIRLQMLNTNPKALMQPLKEASVTVNIRSDEPIKNIYSPTHQVKLVEKKDWDISVEWKQKNYLPKHPFVLYYQTSSDKVGASLVAHREKGEAGYFMMMLSPTQGQGIGKLTEKQIMPKDVVFCIDTSGSMLENNKITQAREALKYCLNHLRPGDRFNIIDFSTTARHFDKQGLIFFNEESKQKALAYADALSARGGTAIEEALLLSLKHLETDIESSAHDRLKMIVFSTDGLPTIGERDAQKILQTISQKNTENVRLFVFGEGYNVNTKLLDFLALDHRGEADYILPKEDITKKISQFFDRVGSPVMTDVSFDFDGAGVIDVYPRQIRDIFKGEQLLVYGRYTGSGQKTVNVTGTINGAKTTLSYQLDFPKESSDDRSSFVPRLWAGQKVDFLLEEIRKNNTSQPDQELVNEITLLAKQHGIVTPYTSFLMADDTMLGNSPLPALQAGRGQLRLLREGRQLQKNIKEKVEFDSFQRGGSSSLRQRQSQIEDAQSSNRDRSAAGKSGNASRLYFQAEREMKKVGKKGSALQSIRYIGNRTFYKSEGAFWNESLYDPQKHKNLKMIEVGSKDYFQLLKQDQRLAKYLSLGNVILQVDQRWYQIQEKSKS</sequence>
<evidence type="ECO:0000259" key="3">
    <source>
        <dbReference type="PROSITE" id="PS50234"/>
    </source>
</evidence>
<dbReference type="Proteomes" id="UP000318384">
    <property type="component" value="Chromosome"/>
</dbReference>
<dbReference type="SMART" id="SM00327">
    <property type="entry name" value="VWA"/>
    <property type="match status" value="1"/>
</dbReference>
<dbReference type="PROSITE" id="PS50234">
    <property type="entry name" value="VWFA"/>
    <property type="match status" value="1"/>
</dbReference>
<dbReference type="InterPro" id="IPR013694">
    <property type="entry name" value="VIT"/>
</dbReference>